<dbReference type="Pfam" id="PF01979">
    <property type="entry name" value="Amidohydro_1"/>
    <property type="match status" value="1"/>
</dbReference>
<dbReference type="GO" id="GO:0046872">
    <property type="term" value="F:metal ion binding"/>
    <property type="evidence" value="ECO:0007669"/>
    <property type="project" value="UniProtKB-KW"/>
</dbReference>
<evidence type="ECO:0000256" key="2">
    <source>
        <dbReference type="PIRSR" id="PIRSR039004-2"/>
    </source>
</evidence>
<dbReference type="GO" id="GO:0016810">
    <property type="term" value="F:hydrolase activity, acting on carbon-nitrogen (but not peptide) bonds"/>
    <property type="evidence" value="ECO:0007669"/>
    <property type="project" value="InterPro"/>
</dbReference>
<feature type="binding site" evidence="1">
    <location>
        <position position="291"/>
    </location>
    <ligand>
        <name>Zn(2+)</name>
        <dbReference type="ChEBI" id="CHEBI:29105"/>
        <label>1</label>
    </ligand>
</feature>
<dbReference type="PANTHER" id="PTHR42717:SF1">
    <property type="entry name" value="IMIDAZOLONEPROPIONASE AND RELATED AMIDOHYDROLASES"/>
    <property type="match status" value="1"/>
</dbReference>
<dbReference type="Gene3D" id="3.20.20.140">
    <property type="entry name" value="Metal-dependent hydrolases"/>
    <property type="match status" value="1"/>
</dbReference>
<evidence type="ECO:0000256" key="1">
    <source>
        <dbReference type="PIRSR" id="PIRSR039004-1"/>
    </source>
</evidence>
<keyword evidence="1" id="KW-0479">Metal-binding</keyword>
<accession>A0AAU3GWF7</accession>
<feature type="binding site" description="via carbamate group" evidence="1">
    <location>
        <position position="168"/>
    </location>
    <ligand>
        <name>Zn(2+)</name>
        <dbReference type="ChEBI" id="CHEBI:29105"/>
        <label>2</label>
    </ligand>
</feature>
<dbReference type="EMBL" id="CP109535">
    <property type="protein sequence ID" value="WTY96872.1"/>
    <property type="molecule type" value="Genomic_DNA"/>
</dbReference>
<gene>
    <name evidence="5" type="ORF">OG626_19165</name>
</gene>
<sequence length="395" mass="40419">MSASDDELNPYDLVIGGGLLVDPQQSEPVGGDVAVRDGRIAGVVPPGSADSRCARFLDAGGLLVAPGLIDLHTHIYDGRTGLGTGADAVGLASGVTTLVDAGSAGSDSFAHFGETVVANSATRVLSWLNISRHGLTRGTRELAGSDDIRHAATVRTILDNPETIRGVKVRMSRSVLGDNGLEPLRAAKRVTAEISAATGRVFPVMVHVGNAPPALGDVLDLLEAGDIVTHAFHGKPGGLFPAAADEPIPQALAALGRGVHFDVGHGSASFAFETMERALAAGIRPHTISTDIHRENAAGPVHSLTTTMTKLLTVGLTLNEAVRATTSAAAESVGLAGELGTLKAGSVADLTLLDRAEGAVGLVDAEGRTRTSEWLLAPASVVRAGVVHDTRKATA</sequence>
<protein>
    <submittedName>
        <fullName evidence="5">Amidohydrolase/deacetylase family metallohydrolase</fullName>
    </submittedName>
</protein>
<evidence type="ECO:0000313" key="5">
    <source>
        <dbReference type="EMBL" id="WTY96872.1"/>
    </source>
</evidence>
<feature type="binding site" evidence="1">
    <location>
        <position position="207"/>
    </location>
    <ligand>
        <name>Zn(2+)</name>
        <dbReference type="ChEBI" id="CHEBI:29105"/>
        <label>2</label>
    </ligand>
</feature>
<proteinExistence type="predicted"/>
<dbReference type="GO" id="GO:0019213">
    <property type="term" value="F:deacetylase activity"/>
    <property type="evidence" value="ECO:0007669"/>
    <property type="project" value="InterPro"/>
</dbReference>
<dbReference type="AlphaFoldDB" id="A0AAU3GWF7"/>
<dbReference type="InterPro" id="IPR020043">
    <property type="entry name" value="Deacetylase_Atu3266-like"/>
</dbReference>
<evidence type="ECO:0000256" key="3">
    <source>
        <dbReference type="PIRSR" id="PIRSR039004-3"/>
    </source>
</evidence>
<dbReference type="PANTHER" id="PTHR42717">
    <property type="entry name" value="DIHYDROOROTASE-RELATED"/>
    <property type="match status" value="1"/>
</dbReference>
<dbReference type="InterPro" id="IPR006680">
    <property type="entry name" value="Amidohydro-rel"/>
</dbReference>
<reference evidence="5" key="1">
    <citation type="submission" date="2022-10" db="EMBL/GenBank/DDBJ databases">
        <title>The complete genomes of actinobacterial strains from the NBC collection.</title>
        <authorList>
            <person name="Joergensen T.S."/>
            <person name="Alvarez Arevalo M."/>
            <person name="Sterndorff E.B."/>
            <person name="Faurdal D."/>
            <person name="Vuksanovic O."/>
            <person name="Mourched A.-S."/>
            <person name="Charusanti P."/>
            <person name="Shaw S."/>
            <person name="Blin K."/>
            <person name="Weber T."/>
        </authorList>
    </citation>
    <scope>NUCLEOTIDE SEQUENCE</scope>
    <source>
        <strain evidence="5">NBC_01401</strain>
    </source>
</reference>
<feature type="binding site" evidence="1">
    <location>
        <position position="74"/>
    </location>
    <ligand>
        <name>Zn(2+)</name>
        <dbReference type="ChEBI" id="CHEBI:29105"/>
        <label>1</label>
    </ligand>
</feature>
<dbReference type="SUPFAM" id="SSF51556">
    <property type="entry name" value="Metallo-dependent hydrolases"/>
    <property type="match status" value="1"/>
</dbReference>
<dbReference type="NCBIfam" id="NF006689">
    <property type="entry name" value="PRK09237.1"/>
    <property type="match status" value="1"/>
</dbReference>
<name>A0AAU3GWF7_9ACTN</name>
<dbReference type="InterPro" id="IPR011059">
    <property type="entry name" value="Metal-dep_hydrolase_composite"/>
</dbReference>
<organism evidence="5">
    <name type="scientific">Streptomyces sp. NBC_01401</name>
    <dbReference type="NCBI Taxonomy" id="2903854"/>
    <lineage>
        <taxon>Bacteria</taxon>
        <taxon>Bacillati</taxon>
        <taxon>Actinomycetota</taxon>
        <taxon>Actinomycetes</taxon>
        <taxon>Kitasatosporales</taxon>
        <taxon>Streptomycetaceae</taxon>
        <taxon>Streptomyces</taxon>
    </lineage>
</organism>
<dbReference type="SUPFAM" id="SSF51338">
    <property type="entry name" value="Composite domain of metallo-dependent hydrolases"/>
    <property type="match status" value="1"/>
</dbReference>
<feature type="binding site" evidence="1">
    <location>
        <position position="230"/>
    </location>
    <ligand>
        <name>Zn(2+)</name>
        <dbReference type="ChEBI" id="CHEBI:29105"/>
        <label>2</label>
    </ligand>
</feature>
<feature type="domain" description="Amidohydrolase-related" evidence="4">
    <location>
        <begin position="273"/>
        <end position="355"/>
    </location>
</feature>
<dbReference type="PIRSF" id="PIRSF039004">
    <property type="entry name" value="ADE_EF_0837"/>
    <property type="match status" value="1"/>
</dbReference>
<feature type="modified residue" description="N6-carboxylysine" evidence="2">
    <location>
        <position position="168"/>
    </location>
</feature>
<dbReference type="InterPro" id="IPR032466">
    <property type="entry name" value="Metal_Hydrolase"/>
</dbReference>
<feature type="binding site" evidence="1">
    <location>
        <position position="72"/>
    </location>
    <ligand>
        <name>Zn(2+)</name>
        <dbReference type="ChEBI" id="CHEBI:29105"/>
        <label>1</label>
    </ligand>
</feature>
<keyword evidence="1" id="KW-0862">Zinc</keyword>
<feature type="binding site" description="via carbamate group" evidence="1">
    <location>
        <position position="168"/>
    </location>
    <ligand>
        <name>Zn(2+)</name>
        <dbReference type="ChEBI" id="CHEBI:29105"/>
        <label>1</label>
    </ligand>
</feature>
<feature type="site" description="Transition state stabilizer" evidence="3">
    <location>
        <position position="170"/>
    </location>
</feature>
<evidence type="ECO:0000259" key="4">
    <source>
        <dbReference type="Pfam" id="PF01979"/>
    </source>
</evidence>
<dbReference type="Gene3D" id="2.30.40.10">
    <property type="entry name" value="Urease, subunit C, domain 1"/>
    <property type="match status" value="1"/>
</dbReference>